<dbReference type="EMBL" id="JBFXLT010000056">
    <property type="protein sequence ID" value="KAL2811625.1"/>
    <property type="molecule type" value="Genomic_DNA"/>
</dbReference>
<proteinExistence type="inferred from homology"/>
<keyword evidence="4" id="KW-1185">Reference proteome</keyword>
<dbReference type="InterPro" id="IPR011022">
    <property type="entry name" value="Arrestin_C-like"/>
</dbReference>
<evidence type="ECO:0000259" key="2">
    <source>
        <dbReference type="Pfam" id="PF02752"/>
    </source>
</evidence>
<comment type="similarity">
    <text evidence="1">Belongs to the arrestin family.</text>
</comment>
<dbReference type="SUPFAM" id="SSF81296">
    <property type="entry name" value="E set domains"/>
    <property type="match status" value="1"/>
</dbReference>
<gene>
    <name evidence="3" type="ORF">BJX63DRAFT_444037</name>
</gene>
<dbReference type="InterPro" id="IPR014756">
    <property type="entry name" value="Ig_E-set"/>
</dbReference>
<dbReference type="Pfam" id="PF02752">
    <property type="entry name" value="Arrestin_C"/>
    <property type="match status" value="1"/>
</dbReference>
<evidence type="ECO:0000313" key="4">
    <source>
        <dbReference type="Proteomes" id="UP001610334"/>
    </source>
</evidence>
<dbReference type="InterPro" id="IPR014752">
    <property type="entry name" value="Arrestin-like_C"/>
</dbReference>
<protein>
    <recommendedName>
        <fullName evidence="2">Arrestin C-terminal-like domain-containing protein</fullName>
    </recommendedName>
</protein>
<evidence type="ECO:0000256" key="1">
    <source>
        <dbReference type="ARBA" id="ARBA00005298"/>
    </source>
</evidence>
<dbReference type="PANTHER" id="PTHR11188">
    <property type="entry name" value="ARRESTIN DOMAIN CONTAINING PROTEIN"/>
    <property type="match status" value="1"/>
</dbReference>
<name>A0ABR4H856_9EURO</name>
<feature type="domain" description="Arrestin C-terminal-like" evidence="2">
    <location>
        <begin position="170"/>
        <end position="318"/>
    </location>
</feature>
<accession>A0ABR4H856</accession>
<comment type="caution">
    <text evidence="3">The sequence shown here is derived from an EMBL/GenBank/DDBJ whole genome shotgun (WGS) entry which is preliminary data.</text>
</comment>
<dbReference type="Proteomes" id="UP001610334">
    <property type="component" value="Unassembled WGS sequence"/>
</dbReference>
<dbReference type="InterPro" id="IPR050357">
    <property type="entry name" value="Arrestin_domain-protein"/>
</dbReference>
<dbReference type="PANTHER" id="PTHR11188:SF17">
    <property type="entry name" value="FI21816P1"/>
    <property type="match status" value="1"/>
</dbReference>
<evidence type="ECO:0000313" key="3">
    <source>
        <dbReference type="EMBL" id="KAL2811625.1"/>
    </source>
</evidence>
<reference evidence="3 4" key="1">
    <citation type="submission" date="2024-07" db="EMBL/GenBank/DDBJ databases">
        <title>Section-level genome sequencing and comparative genomics of Aspergillus sections Usti and Cavernicolus.</title>
        <authorList>
            <consortium name="Lawrence Berkeley National Laboratory"/>
            <person name="Nybo J.L."/>
            <person name="Vesth T.C."/>
            <person name="Theobald S."/>
            <person name="Frisvad J.C."/>
            <person name="Larsen T.O."/>
            <person name="Kjaerboelling I."/>
            <person name="Rothschild-Mancinelli K."/>
            <person name="Lyhne E.K."/>
            <person name="Kogle M.E."/>
            <person name="Barry K."/>
            <person name="Clum A."/>
            <person name="Na H."/>
            <person name="Ledsgaard L."/>
            <person name="Lin J."/>
            <person name="Lipzen A."/>
            <person name="Kuo A."/>
            <person name="Riley R."/>
            <person name="Mondo S."/>
            <person name="Labutti K."/>
            <person name="Haridas S."/>
            <person name="Pangalinan J."/>
            <person name="Salamov A.A."/>
            <person name="Simmons B.A."/>
            <person name="Magnuson J.K."/>
            <person name="Chen J."/>
            <person name="Drula E."/>
            <person name="Henrissat B."/>
            <person name="Wiebenga A."/>
            <person name="Lubbers R.J."/>
            <person name="Gomes A.C."/>
            <person name="Makela M.R."/>
            <person name="Stajich J."/>
            <person name="Grigoriev I.V."/>
            <person name="Mortensen U.H."/>
            <person name="De Vries R.P."/>
            <person name="Baker S.E."/>
            <person name="Andersen M.R."/>
        </authorList>
    </citation>
    <scope>NUCLEOTIDE SEQUENCE [LARGE SCALE GENOMIC DNA]</scope>
    <source>
        <strain evidence="3 4">CBS 588.65</strain>
    </source>
</reference>
<dbReference type="Gene3D" id="2.60.40.640">
    <property type="match status" value="1"/>
</dbReference>
<sequence>MFGTDIASYDLHLDQSTIFLPAQQPNGSSTFVTGQFHLSLNRATPFKRIMVRVIGRMKTPRYGLLTTQVHEETVFERTQNLASSMKLDSFTMPAGHYNFTFEIPLNGIPFETLAGLGHDYHTYTVEVVIERRMAWDLVVSQPLLVYKYPAVNIPLPLQKAAEENANKDIQHYISIPDTLVRHGSVIPVECWVEPLLDHVTITSISVRVHERHDLCFDATAAESMRYDTNFITWHHDYILCAERCEFPGQSVARIGEHSDLQQITIPVRLPERLDSCSQSFSSRHIKIEHLLVVEIEYQVGKTAGMSKVTRTIPIYIYMASRPDECHETWAGVDLQWFKEEHSDPPSYGQHQLDQIVSGLTDMGTRVEV</sequence>
<organism evidence="3 4">
    <name type="scientific">Aspergillus granulosus</name>
    <dbReference type="NCBI Taxonomy" id="176169"/>
    <lineage>
        <taxon>Eukaryota</taxon>
        <taxon>Fungi</taxon>
        <taxon>Dikarya</taxon>
        <taxon>Ascomycota</taxon>
        <taxon>Pezizomycotina</taxon>
        <taxon>Eurotiomycetes</taxon>
        <taxon>Eurotiomycetidae</taxon>
        <taxon>Eurotiales</taxon>
        <taxon>Aspergillaceae</taxon>
        <taxon>Aspergillus</taxon>
        <taxon>Aspergillus subgen. Nidulantes</taxon>
    </lineage>
</organism>